<accession>A0A4R4WUK8</accession>
<evidence type="ECO:0000313" key="2">
    <source>
        <dbReference type="Proteomes" id="UP000294543"/>
    </source>
</evidence>
<dbReference type="EMBL" id="SMKP01000036">
    <property type="protein sequence ID" value="TDD21340.1"/>
    <property type="molecule type" value="Genomic_DNA"/>
</dbReference>
<name>A0A4R4WUK8_9ACTN</name>
<protein>
    <submittedName>
        <fullName evidence="1">Uncharacterized protein</fullName>
    </submittedName>
</protein>
<evidence type="ECO:0000313" key="1">
    <source>
        <dbReference type="EMBL" id="TDD21340.1"/>
    </source>
</evidence>
<sequence length="147" mass="16629">MDAFRLVSGVSESLIEKSHGTENNGDCRAFDKSRSLSVWWAREGSGMPLGHMEFLMDNDRQTLYRDHGGISLPPELGEGMAAYVSSAPFIDQPYRVSAMFRCGDKQRMIDIYLPQIAKGRDGIKDLIELMRIAQQRYSKVYDCELDA</sequence>
<reference evidence="1 2" key="1">
    <citation type="submission" date="2019-03" db="EMBL/GenBank/DDBJ databases">
        <title>Draft genome sequences of novel Actinobacteria.</title>
        <authorList>
            <person name="Sahin N."/>
            <person name="Ay H."/>
            <person name="Saygin H."/>
        </authorList>
    </citation>
    <scope>NUCLEOTIDE SEQUENCE [LARGE SCALE GENOMIC DNA]</scope>
    <source>
        <strain evidence="1 2">KC712</strain>
    </source>
</reference>
<dbReference type="RefSeq" id="WP_132509015.1">
    <property type="nucleotide sequence ID" value="NZ_SMKP01000036.1"/>
</dbReference>
<organism evidence="1 2">
    <name type="scientific">Nonomuraea diastatica</name>
    <dbReference type="NCBI Taxonomy" id="1848329"/>
    <lineage>
        <taxon>Bacteria</taxon>
        <taxon>Bacillati</taxon>
        <taxon>Actinomycetota</taxon>
        <taxon>Actinomycetes</taxon>
        <taxon>Streptosporangiales</taxon>
        <taxon>Streptosporangiaceae</taxon>
        <taxon>Nonomuraea</taxon>
    </lineage>
</organism>
<comment type="caution">
    <text evidence="1">The sequence shown here is derived from an EMBL/GenBank/DDBJ whole genome shotgun (WGS) entry which is preliminary data.</text>
</comment>
<proteinExistence type="predicted"/>
<dbReference type="OrthoDB" id="3522417at2"/>
<gene>
    <name evidence="1" type="ORF">E1294_15280</name>
</gene>
<dbReference type="AlphaFoldDB" id="A0A4R4WUK8"/>
<dbReference type="Proteomes" id="UP000294543">
    <property type="component" value="Unassembled WGS sequence"/>
</dbReference>
<keyword evidence="2" id="KW-1185">Reference proteome</keyword>